<dbReference type="Proteomes" id="UP000777482">
    <property type="component" value="Unassembled WGS sequence"/>
</dbReference>
<dbReference type="Gene3D" id="1.20.1090.10">
    <property type="entry name" value="Dehydroquinate synthase-like - alpha domain"/>
    <property type="match status" value="1"/>
</dbReference>
<feature type="domain" description="Alcohol dehydrogenase iron-type/glycerol dehydrogenase GldA" evidence="4">
    <location>
        <begin position="113"/>
        <end position="264"/>
    </location>
</feature>
<evidence type="ECO:0000256" key="2">
    <source>
        <dbReference type="ARBA" id="ARBA00023002"/>
    </source>
</evidence>
<dbReference type="CDD" id="cd08177">
    <property type="entry name" value="MAR"/>
    <property type="match status" value="1"/>
</dbReference>
<protein>
    <recommendedName>
        <fullName evidence="8">Maleylacetate reductase</fullName>
    </recommendedName>
</protein>
<dbReference type="GO" id="GO:0004022">
    <property type="term" value="F:alcohol dehydrogenase (NAD+) activity"/>
    <property type="evidence" value="ECO:0007669"/>
    <property type="project" value="TreeGrafter"/>
</dbReference>
<feature type="domain" description="Fe-containing alcohol dehydrogenase-like C-terminal" evidence="5">
    <location>
        <begin position="276"/>
        <end position="436"/>
    </location>
</feature>
<organism evidence="6 7">
    <name type="scientific">Rhodotorula mucilaginosa</name>
    <name type="common">Yeast</name>
    <name type="synonym">Rhodotorula rubra</name>
    <dbReference type="NCBI Taxonomy" id="5537"/>
    <lineage>
        <taxon>Eukaryota</taxon>
        <taxon>Fungi</taxon>
        <taxon>Dikarya</taxon>
        <taxon>Basidiomycota</taxon>
        <taxon>Pucciniomycotina</taxon>
        <taxon>Microbotryomycetes</taxon>
        <taxon>Sporidiobolales</taxon>
        <taxon>Sporidiobolaceae</taxon>
        <taxon>Rhodotorula</taxon>
    </lineage>
</organism>
<keyword evidence="2" id="KW-0560">Oxidoreductase</keyword>
<dbReference type="Pfam" id="PF25137">
    <property type="entry name" value="ADH_Fe_C"/>
    <property type="match status" value="1"/>
</dbReference>
<name>A0A9P7B9E4_RHOMI</name>
<dbReference type="PANTHER" id="PTHR11496:SF102">
    <property type="entry name" value="ALCOHOL DEHYDROGENASE 4"/>
    <property type="match status" value="1"/>
</dbReference>
<evidence type="ECO:0000259" key="4">
    <source>
        <dbReference type="Pfam" id="PF00465"/>
    </source>
</evidence>
<evidence type="ECO:0000313" key="7">
    <source>
        <dbReference type="Proteomes" id="UP000777482"/>
    </source>
</evidence>
<gene>
    <name evidence="6" type="ORF">C6P46_005421</name>
</gene>
<evidence type="ECO:0000259" key="5">
    <source>
        <dbReference type="Pfam" id="PF25137"/>
    </source>
</evidence>
<evidence type="ECO:0008006" key="8">
    <source>
        <dbReference type="Google" id="ProtNLM"/>
    </source>
</evidence>
<dbReference type="SUPFAM" id="SSF56796">
    <property type="entry name" value="Dehydroquinate synthase-like"/>
    <property type="match status" value="1"/>
</dbReference>
<keyword evidence="7" id="KW-1185">Reference proteome</keyword>
<dbReference type="GO" id="GO:0046872">
    <property type="term" value="F:metal ion binding"/>
    <property type="evidence" value="ECO:0007669"/>
    <property type="project" value="InterPro"/>
</dbReference>
<evidence type="ECO:0000256" key="3">
    <source>
        <dbReference type="ARBA" id="ARBA00023027"/>
    </source>
</evidence>
<evidence type="ECO:0000256" key="1">
    <source>
        <dbReference type="ARBA" id="ARBA00007358"/>
    </source>
</evidence>
<dbReference type="PANTHER" id="PTHR11496">
    <property type="entry name" value="ALCOHOL DEHYDROGENASE"/>
    <property type="match status" value="1"/>
</dbReference>
<dbReference type="OrthoDB" id="3360544at2759"/>
<comment type="caution">
    <text evidence="6">The sequence shown here is derived from an EMBL/GenBank/DDBJ whole genome shotgun (WGS) entry which is preliminary data.</text>
</comment>
<dbReference type="InterPro" id="IPR056798">
    <property type="entry name" value="ADH_Fe_C"/>
</dbReference>
<comment type="similarity">
    <text evidence="1">Belongs to the iron-containing alcohol dehydrogenase family.</text>
</comment>
<dbReference type="GO" id="GO:0018506">
    <property type="term" value="F:maleylacetate reductase activity"/>
    <property type="evidence" value="ECO:0007669"/>
    <property type="project" value="InterPro"/>
</dbReference>
<dbReference type="InterPro" id="IPR001670">
    <property type="entry name" value="ADH_Fe/GldA"/>
</dbReference>
<keyword evidence="3" id="KW-0520">NAD</keyword>
<dbReference type="AlphaFoldDB" id="A0A9P7B9E4"/>
<evidence type="ECO:0000313" key="6">
    <source>
        <dbReference type="EMBL" id="KAG0666070.1"/>
    </source>
</evidence>
<reference evidence="6 7" key="1">
    <citation type="submission" date="2020-11" db="EMBL/GenBank/DDBJ databases">
        <title>Kefir isolates.</title>
        <authorList>
            <person name="Marcisauskas S."/>
            <person name="Kim Y."/>
            <person name="Blasche S."/>
        </authorList>
    </citation>
    <scope>NUCLEOTIDE SEQUENCE [LARGE SCALE GENOMIC DNA]</scope>
    <source>
        <strain evidence="6 7">KR</strain>
    </source>
</reference>
<dbReference type="Gene3D" id="3.40.50.1970">
    <property type="match status" value="1"/>
</dbReference>
<proteinExistence type="inferred from homology"/>
<dbReference type="Pfam" id="PF00465">
    <property type="entry name" value="Fe-ADH"/>
    <property type="match status" value="1"/>
</dbReference>
<accession>A0A9P7B9E4</accession>
<dbReference type="EMBL" id="PUHQ01000006">
    <property type="protein sequence ID" value="KAG0666070.1"/>
    <property type="molecule type" value="Genomic_DNA"/>
</dbReference>
<sequence>MAPVGSRRPRVASTYQVDILRALLKRRLDRFAHLDMSSSEVGVSQGEQVVHWIERTLGASGAVAWLIFSQYTRDLQDDQSSVLTQATFSRPGSPLLNRQRGPTMKPFTYNALPARVIFGWGTSAQVADEVKRLGCKRALVLTTPQQVETGEKIRSVLGDLAVGLYSNATMHTPINVTQEALARAKELNVDCCVSVGGGSTIGLGKALALHSPDNAKIKNIVIPTTYAGSEATPIIGQTENDKDGKPLKTTQKTLKVLPEVIIYDCELTLSLPPKMTVTSGLNAVAHAVEALWAVEANPVTSSLAVQGIEAIGRSIPLITQDPSSHDGRSDALFGAWACGTCLGAVGMALHHKLCHTLGGSFGMPHAETHTVILPHAVAYNAPYAQEAVQTVARALGVENAAQGLFDLAKNNGAPYSLKELGFKEEDLERAADIAAKAP</sequence>
<dbReference type="InterPro" id="IPR034786">
    <property type="entry name" value="MAR"/>
</dbReference>
<dbReference type="InterPro" id="IPR039697">
    <property type="entry name" value="Alcohol_dehydrogenase_Fe"/>
</dbReference>